<sequence>KRGHSMGRNIVKVWYDPEGDFLEVLFEKKEGYFRETSDDRVMEKVDMQGHVIGFSVLGTRNLAKMPLEVALS</sequence>
<comment type="caution">
    <text evidence="1">The sequence shown here is derived from an EMBL/GenBank/DDBJ whole genome shotgun (WGS) entry which is preliminary data.</text>
</comment>
<protein>
    <recommendedName>
        <fullName evidence="2">DUF2283 domain-containing protein</fullName>
    </recommendedName>
</protein>
<dbReference type="AlphaFoldDB" id="T1C0E7"/>
<feature type="non-terminal residue" evidence="1">
    <location>
        <position position="1"/>
    </location>
</feature>
<gene>
    <name evidence="1" type="ORF">B1B_08130</name>
</gene>
<dbReference type="EMBL" id="AUZY01005267">
    <property type="protein sequence ID" value="EQD59620.1"/>
    <property type="molecule type" value="Genomic_DNA"/>
</dbReference>
<dbReference type="InterPro" id="IPR019270">
    <property type="entry name" value="DUF2283"/>
</dbReference>
<reference evidence="1" key="1">
    <citation type="submission" date="2013-08" db="EMBL/GenBank/DDBJ databases">
        <authorList>
            <person name="Mendez C."/>
            <person name="Richter M."/>
            <person name="Ferrer M."/>
            <person name="Sanchez J."/>
        </authorList>
    </citation>
    <scope>NUCLEOTIDE SEQUENCE</scope>
</reference>
<evidence type="ECO:0008006" key="2">
    <source>
        <dbReference type="Google" id="ProtNLM"/>
    </source>
</evidence>
<proteinExistence type="predicted"/>
<name>T1C0E7_9ZZZZ</name>
<organism evidence="1">
    <name type="scientific">mine drainage metagenome</name>
    <dbReference type="NCBI Taxonomy" id="410659"/>
    <lineage>
        <taxon>unclassified sequences</taxon>
        <taxon>metagenomes</taxon>
        <taxon>ecological metagenomes</taxon>
    </lineage>
</organism>
<reference evidence="1" key="2">
    <citation type="journal article" date="2014" name="ISME J.">
        <title>Microbial stratification in low pH oxic and suboxic macroscopic growths along an acid mine drainage.</title>
        <authorList>
            <person name="Mendez-Garcia C."/>
            <person name="Mesa V."/>
            <person name="Sprenger R.R."/>
            <person name="Richter M."/>
            <person name="Diez M.S."/>
            <person name="Solano J."/>
            <person name="Bargiela R."/>
            <person name="Golyshina O.V."/>
            <person name="Manteca A."/>
            <person name="Ramos J.L."/>
            <person name="Gallego J.R."/>
            <person name="Llorente I."/>
            <person name="Martins Dos Santos V.A."/>
            <person name="Jensen O.N."/>
            <person name="Pelaez A.I."/>
            <person name="Sanchez J."/>
            <person name="Ferrer M."/>
        </authorList>
    </citation>
    <scope>NUCLEOTIDE SEQUENCE</scope>
</reference>
<evidence type="ECO:0000313" key="1">
    <source>
        <dbReference type="EMBL" id="EQD59620.1"/>
    </source>
</evidence>
<dbReference type="Pfam" id="PF10049">
    <property type="entry name" value="DUF2283"/>
    <property type="match status" value="1"/>
</dbReference>
<accession>T1C0E7</accession>